<protein>
    <submittedName>
        <fullName evidence="1">Uncharacterized protein</fullName>
    </submittedName>
</protein>
<name>A0A0F9ILE8_9ZZZZ</name>
<accession>A0A0F9ILE8</accession>
<gene>
    <name evidence="1" type="ORF">LCGC14_1928830</name>
</gene>
<dbReference type="EMBL" id="LAZR01020679">
    <property type="protein sequence ID" value="KKL88027.1"/>
    <property type="molecule type" value="Genomic_DNA"/>
</dbReference>
<reference evidence="1" key="1">
    <citation type="journal article" date="2015" name="Nature">
        <title>Complex archaea that bridge the gap between prokaryotes and eukaryotes.</title>
        <authorList>
            <person name="Spang A."/>
            <person name="Saw J.H."/>
            <person name="Jorgensen S.L."/>
            <person name="Zaremba-Niedzwiedzka K."/>
            <person name="Martijn J."/>
            <person name="Lind A.E."/>
            <person name="van Eijk R."/>
            <person name="Schleper C."/>
            <person name="Guy L."/>
            <person name="Ettema T.J."/>
        </authorList>
    </citation>
    <scope>NUCLEOTIDE SEQUENCE</scope>
</reference>
<dbReference type="AlphaFoldDB" id="A0A0F9ILE8"/>
<organism evidence="1">
    <name type="scientific">marine sediment metagenome</name>
    <dbReference type="NCBI Taxonomy" id="412755"/>
    <lineage>
        <taxon>unclassified sequences</taxon>
        <taxon>metagenomes</taxon>
        <taxon>ecological metagenomes</taxon>
    </lineage>
</organism>
<sequence>MTEKDWWIWNYTGEKESLNELGLNLTREQIENFLSAFMEIFDNYWYDSFPEDKKEGILNRHFRFNYSPFSLTWMIRLGECILNLRNIKGFDNETETRLRDKNQFQSISIELDYSSCFTQAGIDLELQTSMNSLKNDGKVIINEKSIIYEIINQNPVEFQRKGREYSIEIFKFLKNKFGSKETFIKFKKRNMDTEFKINKLYNILESVNLPFNYEDDELKIHIADENGGSSIEGYIMDRKKSLEIWVKRIHKKYKQLPPDEGGIIIANSSNIWDSQDIDVVLNTSWRETKERQKSRIGGIIFCVRQMLGVPCISGERISFVSPIIISNKYSRFDYTDELREMARALCRFPNWM</sequence>
<comment type="caution">
    <text evidence="1">The sequence shown here is derived from an EMBL/GenBank/DDBJ whole genome shotgun (WGS) entry which is preliminary data.</text>
</comment>
<evidence type="ECO:0000313" key="1">
    <source>
        <dbReference type="EMBL" id="KKL88027.1"/>
    </source>
</evidence>
<proteinExistence type="predicted"/>